<sequence>MTKQTLRVRAVFVDGTWSEPEDHNTYKGNVSNIYRMYVATQEGDCQRRSGDKIRQEKRYWSGVESSNSKRSLTNQCRERIKQVYEYCCKDESDEVWLFGFSYGAYVVRAVASLLDQMSALESAGTPQFDSDLEEALLAYKGRQAGYKKGSHGSSVLNAKTRCPPRVRFVGVFDTVMPSSKPTFDLSVNDSIMCARQAVALNDDNKSFKPFSLFLVPRRYKHAIRTATISGLIPSTQTATSWAVTDRLMKGIVKCFGLPYEAGEIEKIMGNVLKEKRTVGEIASSAFVETMAAASTVGYATILLAPFAMVTGAAGAQVAVPLMASRILSLGVDTIIVLNHAYKEHAGANHPVPDLAEIDRSSQWYYKGSSRVNHAKVQSIINKKRIWRNFSYSRVEARLIQIINHPDDRVKLDKLGKPGKLDKQRKSDKQDKSDQQRNIGAASGLSAATGSSTESSITVANDESADSDDADTNDYGMTNSDDDIESDDSM</sequence>
<dbReference type="EMBL" id="JAMKPW020000023">
    <property type="protein sequence ID" value="KAK8205635.1"/>
    <property type="molecule type" value="Genomic_DNA"/>
</dbReference>
<keyword evidence="2" id="KW-1185">Reference proteome</keyword>
<organism evidence="1 2">
    <name type="scientific">Zalaria obscura</name>
    <dbReference type="NCBI Taxonomy" id="2024903"/>
    <lineage>
        <taxon>Eukaryota</taxon>
        <taxon>Fungi</taxon>
        <taxon>Dikarya</taxon>
        <taxon>Ascomycota</taxon>
        <taxon>Pezizomycotina</taxon>
        <taxon>Dothideomycetes</taxon>
        <taxon>Dothideomycetidae</taxon>
        <taxon>Dothideales</taxon>
        <taxon>Zalariaceae</taxon>
        <taxon>Zalaria</taxon>
    </lineage>
</organism>
<gene>
    <name evidence="1" type="ORF">M8818_004811</name>
</gene>
<comment type="caution">
    <text evidence="1">The sequence shown here is derived from an EMBL/GenBank/DDBJ whole genome shotgun (WGS) entry which is preliminary data.</text>
</comment>
<evidence type="ECO:0000313" key="2">
    <source>
        <dbReference type="Proteomes" id="UP001320706"/>
    </source>
</evidence>
<dbReference type="Proteomes" id="UP001320706">
    <property type="component" value="Unassembled WGS sequence"/>
</dbReference>
<proteinExistence type="predicted"/>
<accession>A0ACC3SDS4</accession>
<evidence type="ECO:0000313" key="1">
    <source>
        <dbReference type="EMBL" id="KAK8205635.1"/>
    </source>
</evidence>
<reference evidence="1" key="1">
    <citation type="submission" date="2024-02" db="EMBL/GenBank/DDBJ databases">
        <title>Metagenome Assembled Genome of Zalaria obscura JY119.</title>
        <authorList>
            <person name="Vighnesh L."/>
            <person name="Jagadeeshwari U."/>
            <person name="Venkata Ramana C."/>
            <person name="Sasikala C."/>
        </authorList>
    </citation>
    <scope>NUCLEOTIDE SEQUENCE</scope>
    <source>
        <strain evidence="1">JY119</strain>
    </source>
</reference>
<name>A0ACC3SDS4_9PEZI</name>
<protein>
    <submittedName>
        <fullName evidence="1">Uncharacterized protein</fullName>
    </submittedName>
</protein>